<evidence type="ECO:0000256" key="8">
    <source>
        <dbReference type="ARBA" id="ARBA00035655"/>
    </source>
</evidence>
<evidence type="ECO:0000313" key="11">
    <source>
        <dbReference type="Proteomes" id="UP000277811"/>
    </source>
</evidence>
<dbReference type="EMBL" id="UPPP01000055">
    <property type="protein sequence ID" value="VBB05359.1"/>
    <property type="molecule type" value="Genomic_DNA"/>
</dbReference>
<evidence type="ECO:0000313" key="10">
    <source>
        <dbReference type="EMBL" id="VBB05359.1"/>
    </source>
</evidence>
<evidence type="ECO:0000256" key="4">
    <source>
        <dbReference type="ARBA" id="ARBA00022519"/>
    </source>
</evidence>
<keyword evidence="7 9" id="KW-0472">Membrane</keyword>
<dbReference type="InterPro" id="IPR007272">
    <property type="entry name" value="Sulf_transp_TsuA/YedE"/>
</dbReference>
<comment type="subcellular location">
    <subcellularLocation>
        <location evidence="1">Cell inner membrane</location>
        <topology evidence="1">Multi-pass membrane protein</topology>
    </subcellularLocation>
</comment>
<evidence type="ECO:0000256" key="3">
    <source>
        <dbReference type="ARBA" id="ARBA00022475"/>
    </source>
</evidence>
<evidence type="ECO:0000256" key="1">
    <source>
        <dbReference type="ARBA" id="ARBA00004429"/>
    </source>
</evidence>
<keyword evidence="6 9" id="KW-1133">Transmembrane helix</keyword>
<keyword evidence="3" id="KW-1003">Cell membrane</keyword>
<dbReference type="PANTHER" id="PTHR30574">
    <property type="entry name" value="INNER MEMBRANE PROTEIN YEDE"/>
    <property type="match status" value="1"/>
</dbReference>
<keyword evidence="2" id="KW-0813">Transport</keyword>
<reference evidence="10 11" key="1">
    <citation type="submission" date="2018-06" db="EMBL/GenBank/DDBJ databases">
        <authorList>
            <person name="Strepis N."/>
        </authorList>
    </citation>
    <scope>NUCLEOTIDE SEQUENCE [LARGE SCALE GENOMIC DNA]</scope>
    <source>
        <strain evidence="10">LUCI</strain>
    </source>
</reference>
<keyword evidence="5 9" id="KW-0812">Transmembrane</keyword>
<keyword evidence="11" id="KW-1185">Reference proteome</keyword>
<comment type="similarity">
    <text evidence="8">Belongs to the TsuA/YedE (TC 9.B.102) family.</text>
</comment>
<dbReference type="AlphaFoldDB" id="A0A498R2G7"/>
<dbReference type="RefSeq" id="WP_122626354.1">
    <property type="nucleotide sequence ID" value="NZ_UPPP01000055.1"/>
</dbReference>
<dbReference type="PANTHER" id="PTHR30574:SF1">
    <property type="entry name" value="SULPHUR TRANSPORT DOMAIN-CONTAINING PROTEIN"/>
    <property type="match status" value="1"/>
</dbReference>
<keyword evidence="4" id="KW-0997">Cell inner membrane</keyword>
<evidence type="ECO:0000256" key="7">
    <source>
        <dbReference type="ARBA" id="ARBA00023136"/>
    </source>
</evidence>
<organism evidence="10 11">
    <name type="scientific">Lucifera butyrica</name>
    <dbReference type="NCBI Taxonomy" id="1351585"/>
    <lineage>
        <taxon>Bacteria</taxon>
        <taxon>Bacillati</taxon>
        <taxon>Bacillota</taxon>
        <taxon>Negativicutes</taxon>
        <taxon>Veillonellales</taxon>
        <taxon>Veillonellaceae</taxon>
        <taxon>Lucifera</taxon>
    </lineage>
</organism>
<evidence type="ECO:0000256" key="9">
    <source>
        <dbReference type="SAM" id="Phobius"/>
    </source>
</evidence>
<dbReference type="Pfam" id="PF04143">
    <property type="entry name" value="Sulf_transp"/>
    <property type="match status" value="1"/>
</dbReference>
<feature type="transmembrane region" description="Helical" evidence="9">
    <location>
        <begin position="159"/>
        <end position="178"/>
    </location>
</feature>
<accession>A0A498R2G7</accession>
<protein>
    <submittedName>
        <fullName evidence="10">Sulphur transport</fullName>
    </submittedName>
</protein>
<evidence type="ECO:0000256" key="6">
    <source>
        <dbReference type="ARBA" id="ARBA00022989"/>
    </source>
</evidence>
<evidence type="ECO:0000256" key="2">
    <source>
        <dbReference type="ARBA" id="ARBA00022448"/>
    </source>
</evidence>
<feature type="transmembrane region" description="Helical" evidence="9">
    <location>
        <begin position="21"/>
        <end position="39"/>
    </location>
</feature>
<feature type="transmembrane region" description="Helical" evidence="9">
    <location>
        <begin position="124"/>
        <end position="147"/>
    </location>
</feature>
<dbReference type="GO" id="GO:0005886">
    <property type="term" value="C:plasma membrane"/>
    <property type="evidence" value="ECO:0007669"/>
    <property type="project" value="UniProtKB-SubCell"/>
</dbReference>
<dbReference type="Proteomes" id="UP000277811">
    <property type="component" value="Unassembled WGS sequence"/>
</dbReference>
<feature type="transmembrane region" description="Helical" evidence="9">
    <location>
        <begin position="93"/>
        <end position="112"/>
    </location>
</feature>
<name>A0A498R2G7_9FIRM</name>
<sequence>MTTRAAQEIEKLKKAVLKDAWPYWLGGILLGIGNIVVFIYMASPWGVTTAFVFWGAWIYQLFGGHPETWSFFAMQPWALQALHAGFLKNGMSILNAGVVAGAFLSVVSASQFRIKKIKSWRQVAAALVGGLLMGYGARLAFGCNIGSYFSGIASMSLHGWVYGVFIFVGAYIGSKLLVKYLM</sequence>
<dbReference type="OrthoDB" id="9794165at2"/>
<gene>
    <name evidence="10" type="ORF">LUCI_0568</name>
</gene>
<proteinExistence type="inferred from homology"/>
<evidence type="ECO:0000256" key="5">
    <source>
        <dbReference type="ARBA" id="ARBA00022692"/>
    </source>
</evidence>